<evidence type="ECO:0000313" key="2">
    <source>
        <dbReference type="EMBL" id="KAK4647856.1"/>
    </source>
</evidence>
<reference evidence="2 3" key="1">
    <citation type="journal article" date="2023" name="bioRxiv">
        <title>High-quality genome assemblies of four members of thePodospora anserinaspecies complex.</title>
        <authorList>
            <person name="Ament-Velasquez S.L."/>
            <person name="Vogan A.A."/>
            <person name="Wallerman O."/>
            <person name="Hartmann F."/>
            <person name="Gautier V."/>
            <person name="Silar P."/>
            <person name="Giraud T."/>
            <person name="Johannesson H."/>
        </authorList>
    </citation>
    <scope>NUCLEOTIDE SEQUENCE [LARGE SCALE GENOMIC DNA]</scope>
    <source>
        <strain evidence="2 3">CBS 112042</strain>
    </source>
</reference>
<proteinExistence type="predicted"/>
<organism evidence="2 3">
    <name type="scientific">Podospora bellae-mahoneyi</name>
    <dbReference type="NCBI Taxonomy" id="2093777"/>
    <lineage>
        <taxon>Eukaryota</taxon>
        <taxon>Fungi</taxon>
        <taxon>Dikarya</taxon>
        <taxon>Ascomycota</taxon>
        <taxon>Pezizomycotina</taxon>
        <taxon>Sordariomycetes</taxon>
        <taxon>Sordariomycetidae</taxon>
        <taxon>Sordariales</taxon>
        <taxon>Podosporaceae</taxon>
        <taxon>Podospora</taxon>
    </lineage>
</organism>
<accession>A0ABR0FVY9</accession>
<gene>
    <name evidence="2" type="ORF">QC761_105075</name>
</gene>
<keyword evidence="1" id="KW-0812">Transmembrane</keyword>
<feature type="transmembrane region" description="Helical" evidence="1">
    <location>
        <begin position="172"/>
        <end position="196"/>
    </location>
</feature>
<keyword evidence="1" id="KW-1133">Transmembrane helix</keyword>
<evidence type="ECO:0000313" key="3">
    <source>
        <dbReference type="Proteomes" id="UP001322138"/>
    </source>
</evidence>
<dbReference type="GeneID" id="87893243"/>
<protein>
    <submittedName>
        <fullName evidence="2">Uncharacterized protein</fullName>
    </submittedName>
</protein>
<sequence length="204" mass="22864">MALFAGRTWNIMEDYEILLARILPVFALRMLSILQLNTTSITDWSKSCSHLKISTTPTLSLDPRKIKVDDDSNDEKVQLKDNLPVDIPQHEGPPYDFHSLHGTGICMGWFLLSPDGPASHREVQNCVTGYFTDDSLDLYELLMKLIDGAIEGFTHAGNVKANLKTLYGAHNAFTLTFTIATGIQGIFGFFTTWFAIYNPPIHKK</sequence>
<evidence type="ECO:0000256" key="1">
    <source>
        <dbReference type="SAM" id="Phobius"/>
    </source>
</evidence>
<dbReference type="Proteomes" id="UP001322138">
    <property type="component" value="Unassembled WGS sequence"/>
</dbReference>
<keyword evidence="1" id="KW-0472">Membrane</keyword>
<name>A0ABR0FVY9_9PEZI</name>
<dbReference type="RefSeq" id="XP_062736832.1">
    <property type="nucleotide sequence ID" value="XM_062873761.1"/>
</dbReference>
<comment type="caution">
    <text evidence="2">The sequence shown here is derived from an EMBL/GenBank/DDBJ whole genome shotgun (WGS) entry which is preliminary data.</text>
</comment>
<dbReference type="EMBL" id="JAFFGZ010000001">
    <property type="protein sequence ID" value="KAK4647856.1"/>
    <property type="molecule type" value="Genomic_DNA"/>
</dbReference>
<keyword evidence="3" id="KW-1185">Reference proteome</keyword>